<keyword evidence="1" id="KW-0812">Transmembrane</keyword>
<dbReference type="EMBL" id="AP012057">
    <property type="protein sequence ID" value="BAN00443.1"/>
    <property type="molecule type" value="Genomic_DNA"/>
</dbReference>
<accession>A0A6C7E0A3</accession>
<name>A0A6C7E0A3_ILUCY</name>
<reference evidence="2 3" key="1">
    <citation type="journal article" date="2013" name="Int. J. Syst. Evol. Microbiol.">
        <title>Ilumatobacter nonamiense sp. nov. and Ilumatobacter coccineum sp. nov., isolated from seashore sand.</title>
        <authorList>
            <person name="Matsumoto A."/>
            <person name="Kasai H."/>
            <person name="Matsuo Y."/>
            <person name="Shizuri Y."/>
            <person name="Ichikawa N."/>
            <person name="Fujita N."/>
            <person name="Omura S."/>
            <person name="Takahashi Y."/>
        </authorList>
    </citation>
    <scope>NUCLEOTIDE SEQUENCE [LARGE SCALE GENOMIC DNA]</scope>
    <source>
        <strain evidence="3">NBRC 103263 / KCTC 29153 / YM16-304</strain>
    </source>
</reference>
<dbReference type="KEGG" id="aym:YM304_01290"/>
<evidence type="ECO:0000313" key="2">
    <source>
        <dbReference type="EMBL" id="BAN00443.1"/>
    </source>
</evidence>
<dbReference type="RefSeq" id="WP_015439691.1">
    <property type="nucleotide sequence ID" value="NC_020520.1"/>
</dbReference>
<evidence type="ECO:0000256" key="1">
    <source>
        <dbReference type="SAM" id="Phobius"/>
    </source>
</evidence>
<dbReference type="AlphaFoldDB" id="A0A6C7E0A3"/>
<proteinExistence type="predicted"/>
<evidence type="ECO:0000313" key="3">
    <source>
        <dbReference type="Proteomes" id="UP000011863"/>
    </source>
</evidence>
<protein>
    <submittedName>
        <fullName evidence="2">Uncharacterized protein</fullName>
    </submittedName>
</protein>
<keyword evidence="1" id="KW-1133">Transmembrane helix</keyword>
<organism evidence="2 3">
    <name type="scientific">Ilumatobacter coccineus (strain NBRC 103263 / KCTC 29153 / YM16-304)</name>
    <dbReference type="NCBI Taxonomy" id="1313172"/>
    <lineage>
        <taxon>Bacteria</taxon>
        <taxon>Bacillati</taxon>
        <taxon>Actinomycetota</taxon>
        <taxon>Acidimicrobiia</taxon>
        <taxon>Acidimicrobiales</taxon>
        <taxon>Ilumatobacteraceae</taxon>
        <taxon>Ilumatobacter</taxon>
    </lineage>
</organism>
<feature type="transmembrane region" description="Helical" evidence="1">
    <location>
        <begin position="16"/>
        <end position="36"/>
    </location>
</feature>
<dbReference type="Proteomes" id="UP000011863">
    <property type="component" value="Chromosome"/>
</dbReference>
<keyword evidence="3" id="KW-1185">Reference proteome</keyword>
<keyword evidence="1" id="KW-0472">Membrane</keyword>
<gene>
    <name evidence="2" type="ORF">YM304_01290</name>
</gene>
<sequence>MRGRGRWRNDRGTSDALGLALIAPAAIGLALVILFLSRQVDGRITAQSAAEAAAQAAAQERTPAAAVAAARAVGFAMLVDELTCSSPTIEVDTSAFLADTAPFVSVEVSCSPSTVGLEAIDPPSAETQTYVAFATIDPFRGVTP</sequence>